<dbReference type="Pfam" id="PF03594">
    <property type="entry name" value="BenE"/>
    <property type="match status" value="1"/>
</dbReference>
<keyword evidence="2" id="KW-1133">Transmembrane helix</keyword>
<dbReference type="GO" id="GO:0005886">
    <property type="term" value="C:plasma membrane"/>
    <property type="evidence" value="ECO:0007669"/>
    <property type="project" value="TreeGrafter"/>
</dbReference>
<reference evidence="3 4" key="1">
    <citation type="submission" date="2019-08" db="EMBL/GenBank/DDBJ databases">
        <title>Genone of Arthrobacter echini P9.</title>
        <authorList>
            <person name="Bowman J.P."/>
        </authorList>
    </citation>
    <scope>NUCLEOTIDE SEQUENCE [LARGE SCALE GENOMIC DNA]</scope>
    <source>
        <strain evidence="3 4">P9</strain>
    </source>
</reference>
<dbReference type="Proteomes" id="UP000323410">
    <property type="component" value="Unassembled WGS sequence"/>
</dbReference>
<feature type="region of interest" description="Disordered" evidence="1">
    <location>
        <begin position="1"/>
        <end position="71"/>
    </location>
</feature>
<evidence type="ECO:0000313" key="3">
    <source>
        <dbReference type="EMBL" id="TYC97903.1"/>
    </source>
</evidence>
<organism evidence="3 4">
    <name type="scientific">Arthrobacter echini</name>
    <dbReference type="NCBI Taxonomy" id="1529066"/>
    <lineage>
        <taxon>Bacteria</taxon>
        <taxon>Bacillati</taxon>
        <taxon>Actinomycetota</taxon>
        <taxon>Actinomycetes</taxon>
        <taxon>Micrococcales</taxon>
        <taxon>Micrococcaceae</taxon>
        <taxon>Arthrobacter</taxon>
    </lineage>
</organism>
<evidence type="ECO:0000256" key="2">
    <source>
        <dbReference type="SAM" id="Phobius"/>
    </source>
</evidence>
<name>A0A5D0XN82_9MICC</name>
<dbReference type="NCBIfam" id="TIGR00843">
    <property type="entry name" value="benE"/>
    <property type="match status" value="1"/>
</dbReference>
<proteinExistence type="predicted"/>
<feature type="transmembrane region" description="Helical" evidence="2">
    <location>
        <begin position="396"/>
        <end position="417"/>
    </location>
</feature>
<evidence type="ECO:0000313" key="4">
    <source>
        <dbReference type="Proteomes" id="UP000323410"/>
    </source>
</evidence>
<feature type="transmembrane region" description="Helical" evidence="2">
    <location>
        <begin position="85"/>
        <end position="107"/>
    </location>
</feature>
<feature type="transmembrane region" description="Helical" evidence="2">
    <location>
        <begin position="199"/>
        <end position="216"/>
    </location>
</feature>
<gene>
    <name evidence="3" type="primary">benE</name>
    <name evidence="3" type="ORF">FQ377_11850</name>
</gene>
<dbReference type="OrthoDB" id="9813854at2"/>
<feature type="transmembrane region" description="Helical" evidence="2">
    <location>
        <begin position="144"/>
        <end position="161"/>
    </location>
</feature>
<evidence type="ECO:0000256" key="1">
    <source>
        <dbReference type="SAM" id="MobiDB-lite"/>
    </source>
</evidence>
<accession>A0A5D0XN82</accession>
<dbReference type="InterPro" id="IPR004711">
    <property type="entry name" value="Benzoate_Transporter"/>
</dbReference>
<comment type="caution">
    <text evidence="3">The sequence shown here is derived from an EMBL/GenBank/DDBJ whole genome shotgun (WGS) entry which is preliminary data.</text>
</comment>
<feature type="transmembrane region" description="Helical" evidence="2">
    <location>
        <begin position="429"/>
        <end position="459"/>
    </location>
</feature>
<keyword evidence="4" id="KW-1185">Reference proteome</keyword>
<feature type="transmembrane region" description="Helical" evidence="2">
    <location>
        <begin position="323"/>
        <end position="353"/>
    </location>
</feature>
<feature type="transmembrane region" description="Helical" evidence="2">
    <location>
        <begin position="365"/>
        <end position="389"/>
    </location>
</feature>
<dbReference type="EMBL" id="VSLD01000006">
    <property type="protein sequence ID" value="TYC97903.1"/>
    <property type="molecule type" value="Genomic_DNA"/>
</dbReference>
<keyword evidence="2" id="KW-0472">Membrane</keyword>
<dbReference type="PANTHER" id="PTHR30199:SF0">
    <property type="entry name" value="INNER MEMBRANE PROTEIN YDCO"/>
    <property type="match status" value="1"/>
</dbReference>
<keyword evidence="2" id="KW-0812">Transmembrane</keyword>
<dbReference type="PANTHER" id="PTHR30199">
    <property type="entry name" value="MFS FAMILY TRANSPORTER, PREDICTED SUBSTRATE BENZOATE"/>
    <property type="match status" value="1"/>
</dbReference>
<protein>
    <submittedName>
        <fullName evidence="3">Benzoate/H(+) symporter BenE family transporter</fullName>
    </submittedName>
</protein>
<dbReference type="GO" id="GO:0042925">
    <property type="term" value="F:benzoate transmembrane transporter activity"/>
    <property type="evidence" value="ECO:0007669"/>
    <property type="project" value="InterPro"/>
</dbReference>
<feature type="transmembrane region" description="Helical" evidence="2">
    <location>
        <begin position="167"/>
        <end position="187"/>
    </location>
</feature>
<dbReference type="AlphaFoldDB" id="A0A5D0XN82"/>
<sequence length="480" mass="48533">MLQRSLYKNRCPGTSIPGRAGRTGSAGPGAAGRQNRARSPERPRYACRVRPPPRPNDRFRPGGAASRRSVAHLSQVERPSLHEPVLAGVVTAIVGFTSSFAVVLAGLRATGASPDQASSGLLALTVVVGLGIILLALRYRVPVTLSWSTPGAALLAGASVPSGGWPAAVGAFLVTGVLFALTGAVPWLGRLVARIPQHLAQAMLAGVLLPLCLAPFRSLGSIPELVLPVILVWLAASALAPRWAVPLALVAALVVIGVQLRLQGTVIDPASLLPHPSPTVPVLEPGALIGLALPLYVVTMASQNLPGVAVLSSFGYRTPWRPALLVTGVGTAVVAPFGGHAVNLAALSAALAAGEGAGADRERRWIAALTAGCSYLVLAGISGALVVVVGSAPAGLVEAVAGLALIGTMATAVTASFRDASGRMSGAVTFLLAASGLTILGIGGAFWALVGGLLVRLTLERTAVTRTPRGPATRGSAAEG</sequence>
<feature type="transmembrane region" description="Helical" evidence="2">
    <location>
        <begin position="119"/>
        <end position="137"/>
    </location>
</feature>